<dbReference type="CDD" id="cd19941">
    <property type="entry name" value="TIL"/>
    <property type="match status" value="3"/>
</dbReference>
<dbReference type="PANTHER" id="PTHR11339">
    <property type="entry name" value="EXTRACELLULAR MATRIX GLYCOPROTEIN RELATED"/>
    <property type="match status" value="1"/>
</dbReference>
<feature type="domain" description="EGF-like" evidence="10">
    <location>
        <begin position="4"/>
        <end position="36"/>
    </location>
</feature>
<evidence type="ECO:0000256" key="9">
    <source>
        <dbReference type="PROSITE-ProRule" id="PRU00124"/>
    </source>
</evidence>
<feature type="disulfide bond" evidence="9">
    <location>
        <begin position="1029"/>
        <end position="1047"/>
    </location>
</feature>
<comment type="caution">
    <text evidence="8">Lacks conserved residue(s) required for the propagation of feature annotation.</text>
</comment>
<evidence type="ECO:0000256" key="7">
    <source>
        <dbReference type="ARBA" id="ARBA00023180"/>
    </source>
</evidence>
<dbReference type="Pfam" id="PF01826">
    <property type="entry name" value="TIL"/>
    <property type="match status" value="2"/>
</dbReference>
<dbReference type="InterPro" id="IPR001846">
    <property type="entry name" value="VWF_type-D"/>
</dbReference>
<feature type="disulfide bond" evidence="9">
    <location>
        <begin position="1082"/>
        <end position="1097"/>
    </location>
</feature>
<dbReference type="InterPro" id="IPR002172">
    <property type="entry name" value="LDrepeatLR_classA_rpt"/>
</dbReference>
<dbReference type="InterPro" id="IPR036055">
    <property type="entry name" value="LDL_receptor-like_sf"/>
</dbReference>
<keyword evidence="8" id="KW-0245">EGF-like domain</keyword>
<dbReference type="SMART" id="SM00192">
    <property type="entry name" value="LDLa"/>
    <property type="match status" value="5"/>
</dbReference>
<evidence type="ECO:0000256" key="5">
    <source>
        <dbReference type="ARBA" id="ARBA00022889"/>
    </source>
</evidence>
<evidence type="ECO:0000256" key="3">
    <source>
        <dbReference type="ARBA" id="ARBA00022729"/>
    </source>
</evidence>
<dbReference type="InterPro" id="IPR000742">
    <property type="entry name" value="EGF"/>
</dbReference>
<dbReference type="OrthoDB" id="160294at2759"/>
<keyword evidence="7" id="KW-0325">Glycoprotein</keyword>
<dbReference type="SMART" id="SM00832">
    <property type="entry name" value="C8"/>
    <property type="match status" value="2"/>
</dbReference>
<feature type="disulfide bond" evidence="9">
    <location>
        <begin position="912"/>
        <end position="930"/>
    </location>
</feature>
<dbReference type="PANTHER" id="PTHR11339:SF396">
    <property type="entry name" value="SCO-SPONDIN"/>
    <property type="match status" value="1"/>
</dbReference>
<name>A0A913YZV2_PATMI</name>
<dbReference type="SMART" id="SM00181">
    <property type="entry name" value="EGF"/>
    <property type="match status" value="3"/>
</dbReference>
<keyword evidence="6 8" id="KW-1015">Disulfide bond</keyword>
<evidence type="ECO:0000256" key="6">
    <source>
        <dbReference type="ARBA" id="ARBA00023157"/>
    </source>
</evidence>
<comment type="subcellular location">
    <subcellularLocation>
        <location evidence="1">Secreted</location>
    </subcellularLocation>
</comment>
<dbReference type="AlphaFoldDB" id="A0A913YZV2"/>
<keyword evidence="5" id="KW-0130">Cell adhesion</keyword>
<dbReference type="GeneID" id="119719681"/>
<dbReference type="FunFam" id="4.10.400.10:FF:000034">
    <property type="entry name" value="Low-density lipoprotein receptor-related protein 2"/>
    <property type="match status" value="1"/>
</dbReference>
<evidence type="ECO:0000256" key="8">
    <source>
        <dbReference type="PROSITE-ProRule" id="PRU00076"/>
    </source>
</evidence>
<feature type="domain" description="VWFD" evidence="11">
    <location>
        <begin position="590"/>
        <end position="758"/>
    </location>
</feature>
<dbReference type="InterPro" id="IPR001007">
    <property type="entry name" value="VWF_dom"/>
</dbReference>
<dbReference type="Pfam" id="PF08742">
    <property type="entry name" value="C8"/>
    <property type="match status" value="2"/>
</dbReference>
<dbReference type="EnsemblMetazoa" id="XM_038189175.1">
    <property type="protein sequence ID" value="XP_038045103.1"/>
    <property type="gene ID" value="LOC119719681"/>
</dbReference>
<feature type="disulfide bond" evidence="8">
    <location>
        <begin position="26"/>
        <end position="35"/>
    </location>
</feature>
<evidence type="ECO:0000313" key="13">
    <source>
        <dbReference type="Proteomes" id="UP000887568"/>
    </source>
</evidence>
<dbReference type="PROSITE" id="PS01209">
    <property type="entry name" value="LDLRA_1"/>
    <property type="match status" value="3"/>
</dbReference>
<dbReference type="Pfam" id="PF00057">
    <property type="entry name" value="Ldl_recept_a"/>
    <property type="match status" value="4"/>
</dbReference>
<feature type="domain" description="VWFD" evidence="11">
    <location>
        <begin position="1"/>
        <end position="122"/>
    </location>
</feature>
<evidence type="ECO:0000313" key="12">
    <source>
        <dbReference type="EnsemblMetazoa" id="XP_038045103.1"/>
    </source>
</evidence>
<dbReference type="SUPFAM" id="SSF57424">
    <property type="entry name" value="LDL receptor-like module"/>
    <property type="match status" value="5"/>
</dbReference>
<dbReference type="GO" id="GO:0007155">
    <property type="term" value="P:cell adhesion"/>
    <property type="evidence" value="ECO:0007669"/>
    <property type="project" value="UniProtKB-KW"/>
</dbReference>
<dbReference type="PROSITE" id="PS00022">
    <property type="entry name" value="EGF_1"/>
    <property type="match status" value="1"/>
</dbReference>
<dbReference type="PROSITE" id="PS51233">
    <property type="entry name" value="VWFD"/>
    <property type="match status" value="3"/>
</dbReference>
<reference evidence="12" key="1">
    <citation type="submission" date="2022-11" db="UniProtKB">
        <authorList>
            <consortium name="EnsemblMetazoa"/>
        </authorList>
    </citation>
    <scope>IDENTIFICATION</scope>
</reference>
<keyword evidence="3" id="KW-0732">Signal</keyword>
<dbReference type="Proteomes" id="UP000887568">
    <property type="component" value="Unplaced"/>
</dbReference>
<feature type="disulfide bond" evidence="8">
    <location>
        <begin position="8"/>
        <end position="18"/>
    </location>
</feature>
<accession>A0A913YZV2</accession>
<dbReference type="GO" id="GO:0031012">
    <property type="term" value="C:extracellular matrix"/>
    <property type="evidence" value="ECO:0007669"/>
    <property type="project" value="TreeGrafter"/>
</dbReference>
<keyword evidence="13" id="KW-1185">Reference proteome</keyword>
<feature type="disulfide bond" evidence="9">
    <location>
        <begin position="951"/>
        <end position="969"/>
    </location>
</feature>
<dbReference type="PROSITE" id="PS01186">
    <property type="entry name" value="EGF_2"/>
    <property type="match status" value="1"/>
</dbReference>
<dbReference type="SMART" id="SM00216">
    <property type="entry name" value="VWD"/>
    <property type="match status" value="2"/>
</dbReference>
<dbReference type="SUPFAM" id="SSF57567">
    <property type="entry name" value="Serine protease inhibitors"/>
    <property type="match status" value="3"/>
</dbReference>
<dbReference type="InterPro" id="IPR002919">
    <property type="entry name" value="TIL_dom"/>
</dbReference>
<dbReference type="CDD" id="cd00112">
    <property type="entry name" value="LDLa"/>
    <property type="match status" value="5"/>
</dbReference>
<evidence type="ECO:0000256" key="4">
    <source>
        <dbReference type="ARBA" id="ARBA00022737"/>
    </source>
</evidence>
<dbReference type="InterPro" id="IPR023415">
    <property type="entry name" value="LDLR_class-A_CS"/>
</dbReference>
<organism evidence="12 13">
    <name type="scientific">Patiria miniata</name>
    <name type="common">Bat star</name>
    <name type="synonym">Asterina miniata</name>
    <dbReference type="NCBI Taxonomy" id="46514"/>
    <lineage>
        <taxon>Eukaryota</taxon>
        <taxon>Metazoa</taxon>
        <taxon>Echinodermata</taxon>
        <taxon>Eleutherozoa</taxon>
        <taxon>Asterozoa</taxon>
        <taxon>Asteroidea</taxon>
        <taxon>Valvatacea</taxon>
        <taxon>Valvatida</taxon>
        <taxon>Asterinidae</taxon>
        <taxon>Patiria</taxon>
    </lineage>
</organism>
<dbReference type="SMART" id="SM00215">
    <property type="entry name" value="VWC_out"/>
    <property type="match status" value="2"/>
</dbReference>
<dbReference type="Gene3D" id="4.10.400.10">
    <property type="entry name" value="Low-density Lipoprotein Receptor"/>
    <property type="match status" value="5"/>
</dbReference>
<dbReference type="PROSITE" id="PS50068">
    <property type="entry name" value="LDLRA_2"/>
    <property type="match status" value="5"/>
</dbReference>
<evidence type="ECO:0000256" key="2">
    <source>
        <dbReference type="ARBA" id="ARBA00022525"/>
    </source>
</evidence>
<feature type="disulfide bond" evidence="9">
    <location>
        <begin position="1006"/>
        <end position="1021"/>
    </location>
</feature>
<feature type="disulfide bond" evidence="9">
    <location>
        <begin position="924"/>
        <end position="939"/>
    </location>
</feature>
<feature type="disulfide bond" evidence="9">
    <location>
        <begin position="1070"/>
        <end position="1088"/>
    </location>
</feature>
<dbReference type="OMA" id="SKVYRMP"/>
<dbReference type="Gene3D" id="2.10.25.10">
    <property type="entry name" value="Laminin"/>
    <property type="match status" value="3"/>
</dbReference>
<dbReference type="RefSeq" id="XP_038045103.1">
    <property type="nucleotide sequence ID" value="XM_038189175.1"/>
</dbReference>
<protein>
    <recommendedName>
        <fullName evidence="14">SCO-spondin</fullName>
    </recommendedName>
</protein>
<dbReference type="InterPro" id="IPR014853">
    <property type="entry name" value="VWF/SSPO/ZAN-like_Cys-rich_dom"/>
</dbReference>
<evidence type="ECO:0008006" key="14">
    <source>
        <dbReference type="Google" id="ProtNLM"/>
    </source>
</evidence>
<evidence type="ECO:0000256" key="1">
    <source>
        <dbReference type="ARBA" id="ARBA00004613"/>
    </source>
</evidence>
<dbReference type="Pfam" id="PF00094">
    <property type="entry name" value="VWD"/>
    <property type="match status" value="3"/>
</dbReference>
<evidence type="ECO:0000259" key="11">
    <source>
        <dbReference type="PROSITE" id="PS51233"/>
    </source>
</evidence>
<dbReference type="GO" id="GO:0005615">
    <property type="term" value="C:extracellular space"/>
    <property type="evidence" value="ECO:0007669"/>
    <property type="project" value="TreeGrafter"/>
</dbReference>
<dbReference type="PRINTS" id="PR00261">
    <property type="entry name" value="LDLRECEPTOR"/>
</dbReference>
<keyword evidence="2" id="KW-0964">Secreted</keyword>
<dbReference type="PROSITE" id="PS50026">
    <property type="entry name" value="EGF_3"/>
    <property type="match status" value="1"/>
</dbReference>
<dbReference type="InterPro" id="IPR050780">
    <property type="entry name" value="Mucin_vWF_Thrombospondin_sf"/>
</dbReference>
<dbReference type="InterPro" id="IPR036084">
    <property type="entry name" value="Ser_inhib-like_sf"/>
</dbReference>
<keyword evidence="4" id="KW-0677">Repeat</keyword>
<evidence type="ECO:0000259" key="10">
    <source>
        <dbReference type="PROSITE" id="PS50026"/>
    </source>
</evidence>
<feature type="disulfide bond" evidence="9">
    <location>
        <begin position="905"/>
        <end position="917"/>
    </location>
</feature>
<feature type="disulfide bond" evidence="9">
    <location>
        <begin position="1041"/>
        <end position="1056"/>
    </location>
</feature>
<sequence length="1110" mass="122895">MLCEQPICTIACKNSGSCVAPNKCACPDGFKGDQCEERSGISIEKEGDFFYLDSGSGWRSKFDNGSTVYVTLNEELMASTVGLCGDYDGKPDNDLMTKNKSIATNPIAFGHSWTLEDDQVDPSLYHDACLYDLCLHDPDNQAVLCSSLEAKIVSGGQIYKDCGSACPKTCASLNYGHDMDCPDTCVCGCQCPDDLYMDIGGDRCVTAEECSCVVNRRIYHPGDIIKKDCNTCTWKGGRWDCTHEVCDATCYVIGASHVITFDKHEYSFHGMCGYTLVEEAKGKFTIVAEFADCGSDGSVSCVSYLKITVGRTTAQLHRNHEVQIDGDIVILPYHSAEFNIIRASSVFVVFESAGFRVMWDGSMSVEMTLEADYKYEVVGLCGSFDYNQENDFATRSGDIESDPYVFISSYKVTQTNAPRAERLCASLRDNVFAECAYVMEDEFYRESCLADVCGCDNKEACLCSVVQSYARQCALNGQVVDNWRNISSLSGSCEIICPTGQVFSECGSACGQTCGDHAYGDHCSDHECLPGCSCPDNQVSNKHHVCVDVSSCECVHLGKMYQAGEVIQMPCQTCICRNRTWHCTSHSCPATCMAVGDAHYSTYDSKSYSFPGQCRYILTKEIYGTFLVTTQNVPCGTEGVTCTKCVHVQIKSVLIKLLRGRAVIVNENPVNLPKVYNEITILKSGIFTIIRWDDKLEVRWDGATRVYIKVSPHFAGSLVGLCGNFDNNAENDFTSRYGMKEARADTFGNSWKDIPTCADVDSKKHQDQCELNPNRLTWSKKRCNILRNEKFHPCHEVVNPEMYMKWCEYDTCGCNSEYDCECLCTALAAYGEECNRHGVHIHWRSEDLCPMQCDYGYVYKACGPICPVTCDSLSEEIHCDFCKGCVEGCHCPNGTVEHDGVRKACKLDEFECTNGRCIPDDWTCDTADDCGDGSDEINCTSPQCKMDEFQCRQGHCIPIHYRCDGVFDCGFNDTTDEDGCTPGPKCGVREFQCRISGMCLSLIHQCDGHDDCGDGSDESSCDACKYHLCDSGECITFDKLCNDVHDCKNGEDERNCQLSTPEPGCSEFTCNNGRCIPELYVCDRSDDCGDGSDEDQCEMEELRQPGLIPP</sequence>
<proteinExistence type="predicted"/>
<feature type="disulfide bond" evidence="9">
    <location>
        <begin position="944"/>
        <end position="956"/>
    </location>
</feature>
<feature type="domain" description="VWFD" evidence="11">
    <location>
        <begin position="248"/>
        <end position="418"/>
    </location>
</feature>